<evidence type="ECO:0000313" key="9">
    <source>
        <dbReference type="EMBL" id="NYJ77224.1"/>
    </source>
</evidence>
<dbReference type="AlphaFoldDB" id="A0A7Z0K847"/>
<evidence type="ECO:0000313" key="10">
    <source>
        <dbReference type="Proteomes" id="UP000535437"/>
    </source>
</evidence>
<dbReference type="GO" id="GO:0045493">
    <property type="term" value="P:xylan catabolic process"/>
    <property type="evidence" value="ECO:0007669"/>
    <property type="project" value="UniProtKB-KW"/>
</dbReference>
<evidence type="ECO:0000256" key="3">
    <source>
        <dbReference type="ARBA" id="ARBA00022651"/>
    </source>
</evidence>
<keyword evidence="6" id="KW-0119">Carbohydrate metabolism</keyword>
<dbReference type="RefSeq" id="WP_179540737.1">
    <property type="nucleotide sequence ID" value="NZ_BAAALL010000004.1"/>
</dbReference>
<gene>
    <name evidence="9" type="ORF">HNR09_000635</name>
</gene>
<dbReference type="GO" id="GO:0030600">
    <property type="term" value="F:feruloyl esterase activity"/>
    <property type="evidence" value="ECO:0007669"/>
    <property type="project" value="InterPro"/>
</dbReference>
<sequence length="322" mass="34022">MNRAFLRRASLGLLGFAAAGGILMASPDAPSSQASEQSPTDAAKGVECTAPVPQAVGSSAKHSMVSGALEREYILTLPEDYASRSDWPLIVAFHGRGSTGVEVEGYSRLSDLPAVVAYPFGVFPDNADPRRAWQGAPYSDPEVDDVAFAEDLVDHLDAELCLDGEQVFATGKSNGGGLALALACRIPDRITAAAAAAPALYPETRQACLEPSRSPSMIIHGTDDVTIPYGGDPDRDLPDIEEWGLDLAQASRCRPHPDRTHVGDDVEYLSWSACARGGEVTVVSVQGGGHVWPGAAAYSGGGFTTRTLDGNEAVWEFFMKSR</sequence>
<accession>A0A7Z0K847</accession>
<proteinExistence type="predicted"/>
<keyword evidence="3" id="KW-0858">Xylan degradation</keyword>
<feature type="chain" id="PRO_5039503321" evidence="8">
    <location>
        <begin position="26"/>
        <end position="322"/>
    </location>
</feature>
<reference evidence="9 10" key="1">
    <citation type="submission" date="2020-07" db="EMBL/GenBank/DDBJ databases">
        <title>Sequencing the genomes of 1000 actinobacteria strains.</title>
        <authorList>
            <person name="Klenk H.-P."/>
        </authorList>
    </citation>
    <scope>NUCLEOTIDE SEQUENCE [LARGE SCALE GENOMIC DNA]</scope>
    <source>
        <strain evidence="9 10">DSM 15475</strain>
    </source>
</reference>
<evidence type="ECO:0000256" key="8">
    <source>
        <dbReference type="SAM" id="SignalP"/>
    </source>
</evidence>
<dbReference type="SUPFAM" id="SSF53474">
    <property type="entry name" value="alpha/beta-Hydrolases"/>
    <property type="match status" value="1"/>
</dbReference>
<feature type="signal peptide" evidence="8">
    <location>
        <begin position="1"/>
        <end position="25"/>
    </location>
</feature>
<dbReference type="PANTHER" id="PTHR38050:SF2">
    <property type="entry name" value="FERULOYL ESTERASE C-RELATED"/>
    <property type="match status" value="1"/>
</dbReference>
<dbReference type="Proteomes" id="UP000535437">
    <property type="component" value="Unassembled WGS sequence"/>
</dbReference>
<evidence type="ECO:0000256" key="2">
    <source>
        <dbReference type="ARBA" id="ARBA00022525"/>
    </source>
</evidence>
<evidence type="ECO:0000256" key="6">
    <source>
        <dbReference type="ARBA" id="ARBA00023277"/>
    </source>
</evidence>
<dbReference type="EMBL" id="JACCFY010000001">
    <property type="protein sequence ID" value="NYJ77224.1"/>
    <property type="molecule type" value="Genomic_DNA"/>
</dbReference>
<keyword evidence="10" id="KW-1185">Reference proteome</keyword>
<keyword evidence="2" id="KW-0964">Secreted</keyword>
<evidence type="ECO:0000256" key="4">
    <source>
        <dbReference type="ARBA" id="ARBA00022729"/>
    </source>
</evidence>
<dbReference type="InterPro" id="IPR029058">
    <property type="entry name" value="AB_hydrolase_fold"/>
</dbReference>
<keyword evidence="7" id="KW-0624">Polysaccharide degradation</keyword>
<dbReference type="Pfam" id="PF00756">
    <property type="entry name" value="Esterase"/>
    <property type="match status" value="1"/>
</dbReference>
<evidence type="ECO:0000256" key="5">
    <source>
        <dbReference type="ARBA" id="ARBA00022801"/>
    </source>
</evidence>
<protein>
    <submittedName>
        <fullName evidence="9">Polyhydroxybutyrate depolymerase</fullName>
    </submittedName>
</protein>
<comment type="subcellular location">
    <subcellularLocation>
        <location evidence="1">Secreted</location>
    </subcellularLocation>
</comment>
<organism evidence="9 10">
    <name type="scientific">Nesterenkonia xinjiangensis</name>
    <dbReference type="NCBI Taxonomy" id="225327"/>
    <lineage>
        <taxon>Bacteria</taxon>
        <taxon>Bacillati</taxon>
        <taxon>Actinomycetota</taxon>
        <taxon>Actinomycetes</taxon>
        <taxon>Micrococcales</taxon>
        <taxon>Micrococcaceae</taxon>
        <taxon>Nesterenkonia</taxon>
    </lineage>
</organism>
<comment type="caution">
    <text evidence="9">The sequence shown here is derived from an EMBL/GenBank/DDBJ whole genome shotgun (WGS) entry which is preliminary data.</text>
</comment>
<dbReference type="PANTHER" id="PTHR38050">
    <property type="match status" value="1"/>
</dbReference>
<keyword evidence="5" id="KW-0378">Hydrolase</keyword>
<dbReference type="InterPro" id="IPR000801">
    <property type="entry name" value="Esterase-like"/>
</dbReference>
<evidence type="ECO:0000256" key="1">
    <source>
        <dbReference type="ARBA" id="ARBA00004613"/>
    </source>
</evidence>
<dbReference type="InterPro" id="IPR043595">
    <property type="entry name" value="FaeB/C/D"/>
</dbReference>
<dbReference type="Gene3D" id="3.40.50.1820">
    <property type="entry name" value="alpha/beta hydrolase"/>
    <property type="match status" value="1"/>
</dbReference>
<evidence type="ECO:0000256" key="7">
    <source>
        <dbReference type="ARBA" id="ARBA00023326"/>
    </source>
</evidence>
<dbReference type="GO" id="GO:0005576">
    <property type="term" value="C:extracellular region"/>
    <property type="evidence" value="ECO:0007669"/>
    <property type="project" value="UniProtKB-SubCell"/>
</dbReference>
<keyword evidence="4 8" id="KW-0732">Signal</keyword>
<name>A0A7Z0K847_9MICC</name>